<keyword evidence="3" id="KW-1185">Reference proteome</keyword>
<evidence type="ECO:0000313" key="3">
    <source>
        <dbReference type="Proteomes" id="UP000765509"/>
    </source>
</evidence>
<feature type="region of interest" description="Disordered" evidence="1">
    <location>
        <begin position="233"/>
        <end position="278"/>
    </location>
</feature>
<reference evidence="2" key="1">
    <citation type="submission" date="2021-03" db="EMBL/GenBank/DDBJ databases">
        <title>Draft genome sequence of rust myrtle Austropuccinia psidii MF-1, a brazilian biotype.</title>
        <authorList>
            <person name="Quecine M.C."/>
            <person name="Pachon D.M.R."/>
            <person name="Bonatelli M.L."/>
            <person name="Correr F.H."/>
            <person name="Franceschini L.M."/>
            <person name="Leite T.F."/>
            <person name="Margarido G.R.A."/>
            <person name="Almeida C.A."/>
            <person name="Ferrarezi J.A."/>
            <person name="Labate C.A."/>
        </authorList>
    </citation>
    <scope>NUCLEOTIDE SEQUENCE</scope>
    <source>
        <strain evidence="2">MF-1</strain>
    </source>
</reference>
<evidence type="ECO:0008006" key="4">
    <source>
        <dbReference type="Google" id="ProtNLM"/>
    </source>
</evidence>
<protein>
    <recommendedName>
        <fullName evidence="4">Retrotransposon gag domain-containing protein</fullName>
    </recommendedName>
</protein>
<dbReference type="InterPro" id="IPR043502">
    <property type="entry name" value="DNA/RNA_pol_sf"/>
</dbReference>
<organism evidence="2 3">
    <name type="scientific">Austropuccinia psidii MF-1</name>
    <dbReference type="NCBI Taxonomy" id="1389203"/>
    <lineage>
        <taxon>Eukaryota</taxon>
        <taxon>Fungi</taxon>
        <taxon>Dikarya</taxon>
        <taxon>Basidiomycota</taxon>
        <taxon>Pucciniomycotina</taxon>
        <taxon>Pucciniomycetes</taxon>
        <taxon>Pucciniales</taxon>
        <taxon>Sphaerophragmiaceae</taxon>
        <taxon>Austropuccinia</taxon>
    </lineage>
</organism>
<feature type="compositionally biased region" description="Basic and acidic residues" evidence="1">
    <location>
        <begin position="41"/>
        <end position="61"/>
    </location>
</feature>
<name>A0A9Q3BEM8_9BASI</name>
<dbReference type="InterPro" id="IPR032567">
    <property type="entry name" value="RTL1-rel"/>
</dbReference>
<feature type="compositionally biased region" description="Low complexity" evidence="1">
    <location>
        <begin position="248"/>
        <end position="271"/>
    </location>
</feature>
<feature type="compositionally biased region" description="Low complexity" evidence="1">
    <location>
        <begin position="66"/>
        <end position="80"/>
    </location>
</feature>
<proteinExistence type="predicted"/>
<comment type="caution">
    <text evidence="2">The sequence shown here is derived from an EMBL/GenBank/DDBJ whole genome shotgun (WGS) entry which is preliminary data.</text>
</comment>
<dbReference type="EMBL" id="AVOT02000582">
    <property type="protein sequence ID" value="MBW0463545.1"/>
    <property type="molecule type" value="Genomic_DNA"/>
</dbReference>
<accession>A0A9Q3BEM8</accession>
<dbReference type="PANTHER" id="PTHR15503">
    <property type="entry name" value="LDOC1 RELATED"/>
    <property type="match status" value="1"/>
</dbReference>
<feature type="compositionally biased region" description="Low complexity" evidence="1">
    <location>
        <begin position="9"/>
        <end position="20"/>
    </location>
</feature>
<dbReference type="PANTHER" id="PTHR15503:SF7">
    <property type="entry name" value="RETROTRANSPOSON GAG-LIKE PROTEIN 3"/>
    <property type="match status" value="1"/>
</dbReference>
<dbReference type="OrthoDB" id="2447685at2759"/>
<feature type="region of interest" description="Disordered" evidence="1">
    <location>
        <begin position="1"/>
        <end position="104"/>
    </location>
</feature>
<evidence type="ECO:0000313" key="2">
    <source>
        <dbReference type="EMBL" id="MBW0463545.1"/>
    </source>
</evidence>
<dbReference type="Proteomes" id="UP000765509">
    <property type="component" value="Unassembled WGS sequence"/>
</dbReference>
<dbReference type="AlphaFoldDB" id="A0A9Q3BEM8"/>
<sequence length="416" mass="46452">MPVQHSPPATQTRSQARAQAVYTITPRAPVDGSPAVPQLRAHLDRGPNLEGEAQSRKEGRGPRIQSSFSGVVGSFPGISSTTFKVPGQYGEEEESDGTEGVPFPHMTHIMANLQEASSHKGSRPPAFKTPCMKAPKCFDGTQPFKVINFSQKAEVELDALRMKEGGHVSLYISDFGSLVSRMGDWGEKALIHNVRKGLASRVLDQLASHPSRIDSLQDLMDITLELDTRYHERKKEKSNFQEKNPEASKSVSFNPQNSSSSNQKKNNNFNFQKRDTPRSSFLNNNFNLMEFWDEEEEPEEIEKVMKVAPSPYHHYLDVFSKVKEEELPPHCARDHHIKLEELLPPVGVIYSLSNQESDTIMAYISEHFEKGFIQPSSSSTGAPVLVSKRRIVASVCVLLTKNSILLLGRTNILFLP</sequence>
<evidence type="ECO:0000256" key="1">
    <source>
        <dbReference type="SAM" id="MobiDB-lite"/>
    </source>
</evidence>
<feature type="compositionally biased region" description="Basic and acidic residues" evidence="1">
    <location>
        <begin position="233"/>
        <end position="246"/>
    </location>
</feature>
<dbReference type="SUPFAM" id="SSF56672">
    <property type="entry name" value="DNA/RNA polymerases"/>
    <property type="match status" value="1"/>
</dbReference>
<gene>
    <name evidence="2" type="ORF">O181_003260</name>
</gene>